<feature type="transmembrane region" description="Helical" evidence="1">
    <location>
        <begin position="12"/>
        <end position="33"/>
    </location>
</feature>
<evidence type="ECO:0000256" key="1">
    <source>
        <dbReference type="SAM" id="Phobius"/>
    </source>
</evidence>
<feature type="transmembrane region" description="Helical" evidence="1">
    <location>
        <begin position="164"/>
        <end position="187"/>
    </location>
</feature>
<dbReference type="RefSeq" id="WP_168674783.1">
    <property type="nucleotide sequence ID" value="NZ_JAAVTK010000014.1"/>
</dbReference>
<dbReference type="EMBL" id="JAAVTK010000014">
    <property type="protein sequence ID" value="NKI91206.1"/>
    <property type="molecule type" value="Genomic_DNA"/>
</dbReference>
<sequence>MHILPLTSLLRFSRPLAFIFLLGGGIAAIILLVRTVTVIDDTPVQLVLNTTTPNTFSAFHDMQAGWADGYNGRPMRHTQHSPLAANSSFDLAADPQAPVLRYHEPNAWRRVALLYLGASNDYQSLAWVVFFAVGSWLLWQLLLDVTPATPFTFANARRLRGLGLLVLGLNFVQELAYLAVRMLVPPFQSPGLAEPLSHYVRLNTETTLPGWEVGLVLLVIAAVYQRGVELSREAELVI</sequence>
<keyword evidence="3" id="KW-1185">Reference proteome</keyword>
<evidence type="ECO:0008006" key="4">
    <source>
        <dbReference type="Google" id="ProtNLM"/>
    </source>
</evidence>
<reference evidence="2 3" key="1">
    <citation type="submission" date="2020-03" db="EMBL/GenBank/DDBJ databases">
        <title>Genomic Encyclopedia of Type Strains, Phase IV (KMG-V): Genome sequencing to study the core and pangenomes of soil and plant-associated prokaryotes.</title>
        <authorList>
            <person name="Whitman W."/>
        </authorList>
    </citation>
    <scope>NUCLEOTIDE SEQUENCE [LARGE SCALE GENOMIC DNA]</scope>
    <source>
        <strain evidence="2 3">1B</strain>
    </source>
</reference>
<dbReference type="Pfam" id="PF11188">
    <property type="entry name" value="DUF2975"/>
    <property type="match status" value="1"/>
</dbReference>
<name>A0ABX1HQ91_9BACT</name>
<keyword evidence="1" id="KW-0812">Transmembrane</keyword>
<keyword evidence="1" id="KW-0472">Membrane</keyword>
<evidence type="ECO:0000313" key="2">
    <source>
        <dbReference type="EMBL" id="NKI91206.1"/>
    </source>
</evidence>
<evidence type="ECO:0000313" key="3">
    <source>
        <dbReference type="Proteomes" id="UP000717634"/>
    </source>
</evidence>
<dbReference type="InterPro" id="IPR021354">
    <property type="entry name" value="DUF2975"/>
</dbReference>
<gene>
    <name evidence="2" type="ORF">HBN54_003822</name>
</gene>
<comment type="caution">
    <text evidence="2">The sequence shown here is derived from an EMBL/GenBank/DDBJ whole genome shotgun (WGS) entry which is preliminary data.</text>
</comment>
<accession>A0ABX1HQ91</accession>
<keyword evidence="1" id="KW-1133">Transmembrane helix</keyword>
<organism evidence="2 3">
    <name type="scientific">Hymenobacter artigasi</name>
    <dbReference type="NCBI Taxonomy" id="2719616"/>
    <lineage>
        <taxon>Bacteria</taxon>
        <taxon>Pseudomonadati</taxon>
        <taxon>Bacteroidota</taxon>
        <taxon>Cytophagia</taxon>
        <taxon>Cytophagales</taxon>
        <taxon>Hymenobacteraceae</taxon>
        <taxon>Hymenobacter</taxon>
    </lineage>
</organism>
<dbReference type="Proteomes" id="UP000717634">
    <property type="component" value="Unassembled WGS sequence"/>
</dbReference>
<proteinExistence type="predicted"/>
<protein>
    <recommendedName>
        <fullName evidence="4">DUF2975 domain-containing protein</fullName>
    </recommendedName>
</protein>
<feature type="transmembrane region" description="Helical" evidence="1">
    <location>
        <begin position="124"/>
        <end position="143"/>
    </location>
</feature>